<organism evidence="1 2">
    <name type="scientific">Anthostomella pinea</name>
    <dbReference type="NCBI Taxonomy" id="933095"/>
    <lineage>
        <taxon>Eukaryota</taxon>
        <taxon>Fungi</taxon>
        <taxon>Dikarya</taxon>
        <taxon>Ascomycota</taxon>
        <taxon>Pezizomycotina</taxon>
        <taxon>Sordariomycetes</taxon>
        <taxon>Xylariomycetidae</taxon>
        <taxon>Xylariales</taxon>
        <taxon>Xylariaceae</taxon>
        <taxon>Anthostomella</taxon>
    </lineage>
</organism>
<dbReference type="SUPFAM" id="SSF52047">
    <property type="entry name" value="RNI-like"/>
    <property type="match status" value="1"/>
</dbReference>
<proteinExistence type="predicted"/>
<gene>
    <name evidence="1" type="ORF">KHLLAP_LOCUS3189</name>
</gene>
<name>A0AAI8VE46_9PEZI</name>
<accession>A0AAI8VE46</accession>
<evidence type="ECO:0000313" key="2">
    <source>
        <dbReference type="Proteomes" id="UP001295740"/>
    </source>
</evidence>
<keyword evidence="2" id="KW-1185">Reference proteome</keyword>
<dbReference type="InterPro" id="IPR032675">
    <property type="entry name" value="LRR_dom_sf"/>
</dbReference>
<dbReference type="Proteomes" id="UP001295740">
    <property type="component" value="Unassembled WGS sequence"/>
</dbReference>
<protein>
    <submittedName>
        <fullName evidence="1">Uu.00g101150.m01.CDS01</fullName>
    </submittedName>
</protein>
<dbReference type="Gene3D" id="3.80.10.10">
    <property type="entry name" value="Ribonuclease Inhibitor"/>
    <property type="match status" value="1"/>
</dbReference>
<comment type="caution">
    <text evidence="1">The sequence shown here is derived from an EMBL/GenBank/DDBJ whole genome shotgun (WGS) entry which is preliminary data.</text>
</comment>
<dbReference type="EMBL" id="CAUWAG010000004">
    <property type="protein sequence ID" value="CAJ2502721.1"/>
    <property type="molecule type" value="Genomic_DNA"/>
</dbReference>
<sequence length="487" mass="55189">MLDELPTEVLSLIFSKLCLHCQTDRGSTAHDVSFRRDDQQHDDPSWYLKEHQALFSVCLASKRLYGIAQPVLHHAFMPGYGDSRRSSRSTWDGRLTAFMRTMTERRDLASMVRRVYINHYLIERIDLQQAEYAFGHAAAALGIDDYWTPEPFLTTTPGYCVTLQWQQELGGAVVQMLVLLLPNLQHLGLQVNHEFPFREYPAAVAFSAVGNSAGQSLKTLDIALHVKKSKQRMQILLLGKQAQAILKMAQNLSTLNLHMLRTTSNEPTLNVLRNLRVLRVTHSRVSEEGLEALLCSCSNLETFVYEATTLPEMELNSFSHAPVSDHFQPAQAIRHLRSHHRTLKSLHLDLRKFNFPSNCHIRPILSITDFGSLRELFLSYNTIYNKHSKPAMSNADYLPQLLPSNIVSLRLAGTSMRHYEQDHVTGLHSLARAVSSGQFPNLKLIRCDARQRLDGRGLEELFAGAGVDFGYEDMPMKRSYTAAAHCH</sequence>
<reference evidence="1" key="1">
    <citation type="submission" date="2023-10" db="EMBL/GenBank/DDBJ databases">
        <authorList>
            <person name="Hackl T."/>
        </authorList>
    </citation>
    <scope>NUCLEOTIDE SEQUENCE</scope>
</reference>
<dbReference type="AlphaFoldDB" id="A0AAI8VE46"/>
<evidence type="ECO:0000313" key="1">
    <source>
        <dbReference type="EMBL" id="CAJ2502721.1"/>
    </source>
</evidence>